<dbReference type="RefSeq" id="WP_003389713.1">
    <property type="nucleotide sequence ID" value="NZ_APBN01000007.1"/>
</dbReference>
<gene>
    <name evidence="1" type="ORF">I532_17073</name>
</gene>
<dbReference type="PATRIC" id="fig|1300222.3.peg.3578"/>
<evidence type="ECO:0000313" key="2">
    <source>
        <dbReference type="Proteomes" id="UP000012081"/>
    </source>
</evidence>
<dbReference type="EMBL" id="APBN01000007">
    <property type="protein sequence ID" value="EMT51657.1"/>
    <property type="molecule type" value="Genomic_DNA"/>
</dbReference>
<name>M8DE42_9BACL</name>
<protein>
    <submittedName>
        <fullName evidence="1">Uncharacterized protein</fullName>
    </submittedName>
</protein>
<accession>M8DE42</accession>
<proteinExistence type="predicted"/>
<keyword evidence="2" id="KW-1185">Reference proteome</keyword>
<dbReference type="GeneID" id="89498278"/>
<dbReference type="Proteomes" id="UP000012081">
    <property type="component" value="Unassembled WGS sequence"/>
</dbReference>
<organism evidence="1 2">
    <name type="scientific">Brevibacillus borstelensis AK1</name>
    <dbReference type="NCBI Taxonomy" id="1300222"/>
    <lineage>
        <taxon>Bacteria</taxon>
        <taxon>Bacillati</taxon>
        <taxon>Bacillota</taxon>
        <taxon>Bacilli</taxon>
        <taxon>Bacillales</taxon>
        <taxon>Paenibacillaceae</taxon>
        <taxon>Brevibacillus</taxon>
    </lineage>
</organism>
<sequence length="113" mass="13258">MEARLARYYQLKEEQKKIEEELQGIRQEILEEYPDAGSVILGDYRLAISFQERREYYDDRLYNALPEASLWRLVSRADAGKISSLLKLNVIHEGILEGTYELKRVPVVKVQKN</sequence>
<dbReference type="STRING" id="1300222.I532_17073"/>
<dbReference type="AlphaFoldDB" id="M8DE42"/>
<comment type="caution">
    <text evidence="1">The sequence shown here is derived from an EMBL/GenBank/DDBJ whole genome shotgun (WGS) entry which is preliminary data.</text>
</comment>
<reference evidence="1 2" key="1">
    <citation type="submission" date="2013-03" db="EMBL/GenBank/DDBJ databases">
        <title>Assembly of a new bacterial strain Brevibacillus borstelensis AK1.</title>
        <authorList>
            <person name="Rajan I."/>
            <person name="PoliReddy D."/>
            <person name="Sugumar T."/>
            <person name="Rathinam K."/>
            <person name="Alqarawi S."/>
            <person name="Khalil A.B."/>
            <person name="Sivakumar N."/>
        </authorList>
    </citation>
    <scope>NUCLEOTIDE SEQUENCE [LARGE SCALE GENOMIC DNA]</scope>
    <source>
        <strain evidence="1 2">AK1</strain>
    </source>
</reference>
<dbReference type="OrthoDB" id="2678891at2"/>
<evidence type="ECO:0000313" key="1">
    <source>
        <dbReference type="EMBL" id="EMT51657.1"/>
    </source>
</evidence>